<proteinExistence type="predicted"/>
<dbReference type="AlphaFoldDB" id="A9KIX3"/>
<dbReference type="EMBL" id="CP000885">
    <property type="protein sequence ID" value="ABX40972.1"/>
    <property type="molecule type" value="Genomic_DNA"/>
</dbReference>
<gene>
    <name evidence="1" type="ordered locus">Cphy_0585</name>
</gene>
<dbReference type="Proteomes" id="UP000000370">
    <property type="component" value="Chromosome"/>
</dbReference>
<sequence>MAAIEYGINGYGIKIYPWNAYSGRTYICPYCLEEIHFIAKSHKRVEHFKHKIIKNRTPVQMMCPGYRGTPEPKKIDGDVDKAYITNGGISLYICESLSGKYEIRAIFPLLSHKTIDLLQRWGAKVSIQENGTSEMHSACNLKSYKVKSNAEWINIQCSNMKYRIDEIEEKWKWGIRGINPAVDIFHSNYQGGYRVALYSNIIVGKEYLIISKLSNTPCIKGMSFDYSGSLAFNSQYSKYEYYIYSMVVKEANSATISYIQKRGYQLIEQSDEIIPMWPPAIIEGKQITYRKCDQISYLYHKKKLEQELFYVGNNGLCPIPERNLIFQIPTDNKTILLSEYSFHKYSNEIRVILTNSQESYVIDNYYAPRIGFEGKNSSFQTITQIDDSLLYDCEIKLLSDYEVKAYLLNHSYVELSSRKHIGRIKHNQELVVDAGVFGVYTFDYSMRSIEDKIDLMSELNVLRLCNGPMMPVDGSLLQLLEFLKPISSDLYQIIYTWIQNGKMPVNVVQYVEMIKEKQKYAEYKYRSDR</sequence>
<keyword evidence="2" id="KW-1185">Reference proteome</keyword>
<reference evidence="2" key="1">
    <citation type="submission" date="2007-11" db="EMBL/GenBank/DDBJ databases">
        <title>Complete genome sequence of Clostridium phytofermentans ISDg.</title>
        <authorList>
            <person name="Leschine S.B."/>
            <person name="Warnick T.A."/>
            <person name="Blanchard J.L."/>
            <person name="Schnell D.J."/>
            <person name="Petit E.L."/>
            <person name="LaTouf W.G."/>
            <person name="Copeland A."/>
            <person name="Lucas S."/>
            <person name="Lapidus A."/>
            <person name="Barry K."/>
            <person name="Glavina del Rio T."/>
            <person name="Dalin E."/>
            <person name="Tice H."/>
            <person name="Pitluck S."/>
            <person name="Kiss H."/>
            <person name="Brettin T."/>
            <person name="Bruce D."/>
            <person name="Detter J.C."/>
            <person name="Han C."/>
            <person name="Kuske C."/>
            <person name="Schmutz J."/>
            <person name="Larimer F."/>
            <person name="Land M."/>
            <person name="Hauser L."/>
            <person name="Kyrpides N."/>
            <person name="Kim E.A."/>
            <person name="Richardson P."/>
        </authorList>
    </citation>
    <scope>NUCLEOTIDE SEQUENCE [LARGE SCALE GENOMIC DNA]</scope>
    <source>
        <strain evidence="2">ATCC 700394 / DSM 18823 / ISDg</strain>
    </source>
</reference>
<name>A9KIX3_LACP7</name>
<dbReference type="HOGENOM" id="CLU_499451_0_0_9"/>
<dbReference type="KEGG" id="cpy:Cphy_0585"/>
<dbReference type="STRING" id="357809.Cphy_0585"/>
<accession>A9KIX3</accession>
<evidence type="ECO:0000313" key="1">
    <source>
        <dbReference type="EMBL" id="ABX40972.1"/>
    </source>
</evidence>
<protein>
    <submittedName>
        <fullName evidence="1">Uncharacterized protein</fullName>
    </submittedName>
</protein>
<evidence type="ECO:0000313" key="2">
    <source>
        <dbReference type="Proteomes" id="UP000000370"/>
    </source>
</evidence>
<dbReference type="eggNOG" id="ENOG503286Q">
    <property type="taxonomic scope" value="Bacteria"/>
</dbReference>
<organism evidence="1 2">
    <name type="scientific">Lachnoclostridium phytofermentans (strain ATCC 700394 / DSM 18823 / ISDg)</name>
    <name type="common">Clostridium phytofermentans</name>
    <dbReference type="NCBI Taxonomy" id="357809"/>
    <lineage>
        <taxon>Bacteria</taxon>
        <taxon>Bacillati</taxon>
        <taxon>Bacillota</taxon>
        <taxon>Clostridia</taxon>
        <taxon>Lachnospirales</taxon>
        <taxon>Lachnospiraceae</taxon>
    </lineage>
</organism>